<keyword evidence="6 9" id="KW-0812">Transmembrane</keyword>
<evidence type="ECO:0000256" key="1">
    <source>
        <dbReference type="ARBA" id="ARBA00004429"/>
    </source>
</evidence>
<dbReference type="CDD" id="cd06579">
    <property type="entry name" value="TM_PBP1_transp_AraH_like"/>
    <property type="match status" value="1"/>
</dbReference>
<organism evidence="10 11">
    <name type="scientific">Psychromonas ingrahamii (strain DSM 17664 / CCUG 51855 / 37)</name>
    <dbReference type="NCBI Taxonomy" id="357804"/>
    <lineage>
        <taxon>Bacteria</taxon>
        <taxon>Pseudomonadati</taxon>
        <taxon>Pseudomonadota</taxon>
        <taxon>Gammaproteobacteria</taxon>
        <taxon>Alteromonadales</taxon>
        <taxon>Psychromonadaceae</taxon>
        <taxon>Psychromonas</taxon>
    </lineage>
</organism>
<feature type="transmembrane region" description="Helical" evidence="9">
    <location>
        <begin position="12"/>
        <end position="33"/>
    </location>
</feature>
<keyword evidence="11" id="KW-1185">Reference proteome</keyword>
<feature type="transmembrane region" description="Helical" evidence="9">
    <location>
        <begin position="123"/>
        <end position="143"/>
    </location>
</feature>
<feature type="transmembrane region" description="Helical" evidence="9">
    <location>
        <begin position="250"/>
        <end position="275"/>
    </location>
</feature>
<proteinExistence type="inferred from homology"/>
<keyword evidence="4" id="KW-1003">Cell membrane</keyword>
<dbReference type="GO" id="GO:0022857">
    <property type="term" value="F:transmembrane transporter activity"/>
    <property type="evidence" value="ECO:0007669"/>
    <property type="project" value="InterPro"/>
</dbReference>
<dbReference type="AlphaFoldDB" id="A1SYD1"/>
<dbReference type="Pfam" id="PF02653">
    <property type="entry name" value="BPD_transp_2"/>
    <property type="match status" value="1"/>
</dbReference>
<feature type="transmembrane region" description="Helical" evidence="9">
    <location>
        <begin position="295"/>
        <end position="315"/>
    </location>
</feature>
<dbReference type="PANTHER" id="PTHR32196:SF21">
    <property type="entry name" value="ABC TRANSPORTER PERMEASE PROTEIN YPHD-RELATED"/>
    <property type="match status" value="1"/>
</dbReference>
<comment type="similarity">
    <text evidence="2">Belongs to the binding-protein-dependent transport system permease family. AraH/RbsC subfamily.</text>
</comment>
<keyword evidence="8 9" id="KW-0472">Membrane</keyword>
<evidence type="ECO:0000256" key="7">
    <source>
        <dbReference type="ARBA" id="ARBA00022989"/>
    </source>
</evidence>
<feature type="transmembrane region" description="Helical" evidence="9">
    <location>
        <begin position="94"/>
        <end position="117"/>
    </location>
</feature>
<feature type="transmembrane region" description="Helical" evidence="9">
    <location>
        <begin position="216"/>
        <end position="238"/>
    </location>
</feature>
<reference evidence="10 11" key="1">
    <citation type="submission" date="2007-01" db="EMBL/GenBank/DDBJ databases">
        <title>Complete sequence of Psychromonas ingrahamii 37.</title>
        <authorList>
            <consortium name="US DOE Joint Genome Institute"/>
            <person name="Copeland A."/>
            <person name="Lucas S."/>
            <person name="Lapidus A."/>
            <person name="Barry K."/>
            <person name="Detter J.C."/>
            <person name="Glavina del Rio T."/>
            <person name="Hammon N."/>
            <person name="Israni S."/>
            <person name="Dalin E."/>
            <person name="Tice H."/>
            <person name="Pitluck S."/>
            <person name="Thompson L.S."/>
            <person name="Brettin T."/>
            <person name="Bruce D."/>
            <person name="Han C."/>
            <person name="Tapia R."/>
            <person name="Schmutz J."/>
            <person name="Larimer F."/>
            <person name="Land M."/>
            <person name="Hauser L."/>
            <person name="Kyrpides N."/>
            <person name="Ivanova N."/>
            <person name="Staley J."/>
            <person name="Richardson P."/>
        </authorList>
    </citation>
    <scope>NUCLEOTIDE SEQUENCE [LARGE SCALE GENOMIC DNA]</scope>
    <source>
        <strain evidence="10 11">37</strain>
    </source>
</reference>
<feature type="transmembrane region" description="Helical" evidence="9">
    <location>
        <begin position="45"/>
        <end position="65"/>
    </location>
</feature>
<keyword evidence="3" id="KW-0813">Transport</keyword>
<evidence type="ECO:0000313" key="10">
    <source>
        <dbReference type="EMBL" id="ABM04496.1"/>
    </source>
</evidence>
<evidence type="ECO:0000256" key="4">
    <source>
        <dbReference type="ARBA" id="ARBA00022475"/>
    </source>
</evidence>
<feature type="transmembrane region" description="Helical" evidence="9">
    <location>
        <begin position="164"/>
        <end position="185"/>
    </location>
</feature>
<name>A1SYD1_PSYIN</name>
<accession>A1SYD1</accession>
<sequence>MYDIYAKNVNLGVVAKQGFLIGFIVLLFVFSLFSDEFLQSRNVMTVISQAAIIGVIAIGVTFVIVGGNLDLSVGSMLSFGAVLVADLHDKIGAYPAIACMMMALLVIGSVNGFLVAYLKLNSLIVTLGMLSVIQGMTLIYTSGKNVDITAQDTSVFDFINKGTVFDIPVPIILFILLGLAMEILLKGTVFGRKLFATGGNPKAVLFSGINSAKVVFSTYLLSAFTTGCASILIASRVMGAQNTVGQGYELVVLAGVILGGASLLGGSGSIIKTILGVLVLKFLQNGLLLLGFQYYIQWVVTWVVIIFAVWLDIAVTRRKVLLD</sequence>
<dbReference type="Proteomes" id="UP000000639">
    <property type="component" value="Chromosome"/>
</dbReference>
<dbReference type="PANTHER" id="PTHR32196">
    <property type="entry name" value="ABC TRANSPORTER PERMEASE PROTEIN YPHD-RELATED-RELATED"/>
    <property type="match status" value="1"/>
</dbReference>
<evidence type="ECO:0000256" key="2">
    <source>
        <dbReference type="ARBA" id="ARBA00007942"/>
    </source>
</evidence>
<dbReference type="GO" id="GO:0005886">
    <property type="term" value="C:plasma membrane"/>
    <property type="evidence" value="ECO:0007669"/>
    <property type="project" value="UniProtKB-SubCell"/>
</dbReference>
<keyword evidence="5" id="KW-0997">Cell inner membrane</keyword>
<dbReference type="InterPro" id="IPR001851">
    <property type="entry name" value="ABC_transp_permease"/>
</dbReference>
<evidence type="ECO:0000256" key="3">
    <source>
        <dbReference type="ARBA" id="ARBA00022448"/>
    </source>
</evidence>
<evidence type="ECO:0000256" key="5">
    <source>
        <dbReference type="ARBA" id="ARBA00022519"/>
    </source>
</evidence>
<dbReference type="KEGG" id="pin:Ping_2789"/>
<dbReference type="HOGENOM" id="CLU_028880_0_2_6"/>
<dbReference type="eggNOG" id="COG1172">
    <property type="taxonomic scope" value="Bacteria"/>
</dbReference>
<evidence type="ECO:0000313" key="11">
    <source>
        <dbReference type="Proteomes" id="UP000000639"/>
    </source>
</evidence>
<dbReference type="OrthoDB" id="5422926at2"/>
<dbReference type="STRING" id="357804.Ping_2789"/>
<dbReference type="EMBL" id="CP000510">
    <property type="protein sequence ID" value="ABM04496.1"/>
    <property type="molecule type" value="Genomic_DNA"/>
</dbReference>
<gene>
    <name evidence="10" type="ordered locus">Ping_2789</name>
</gene>
<keyword evidence="7 9" id="KW-1133">Transmembrane helix</keyword>
<comment type="subcellular location">
    <subcellularLocation>
        <location evidence="1">Cell inner membrane</location>
        <topology evidence="1">Multi-pass membrane protein</topology>
    </subcellularLocation>
</comment>
<evidence type="ECO:0000256" key="9">
    <source>
        <dbReference type="SAM" id="Phobius"/>
    </source>
</evidence>
<evidence type="ECO:0000256" key="8">
    <source>
        <dbReference type="ARBA" id="ARBA00023136"/>
    </source>
</evidence>
<evidence type="ECO:0000256" key="6">
    <source>
        <dbReference type="ARBA" id="ARBA00022692"/>
    </source>
</evidence>
<protein>
    <submittedName>
        <fullName evidence="10">Monosaccharide ABC transporter membrane protein, CUT2 family</fullName>
    </submittedName>
</protein>